<name>A0AAN8XVZ4_HALRR</name>
<dbReference type="Proteomes" id="UP001381693">
    <property type="component" value="Unassembled WGS sequence"/>
</dbReference>
<gene>
    <name evidence="2" type="ORF">SK128_024980</name>
</gene>
<sequence>ILEESKANAIVLEENGLLQCLICSLEFTCPSQMNEHLLGDHHRRKLREHIEIEQLYIQEAASGQGSTAPPQVPSLSTTNSLFNIFTAATSSPNRSVISGDTAAPLPQTSEASPLRKIAPFSNIAATPPSIMSGTSTFRETSPLDNITAATSCSPSVSAPISNSTCTKGYEYQDQNEKVILPIGSLSSHTASRRLVLPPNLQDLLVYFPEDRVDFSNMI</sequence>
<evidence type="ECO:0000259" key="1">
    <source>
        <dbReference type="PROSITE" id="PS00028"/>
    </source>
</evidence>
<dbReference type="PROSITE" id="PS00028">
    <property type="entry name" value="ZINC_FINGER_C2H2_1"/>
    <property type="match status" value="1"/>
</dbReference>
<evidence type="ECO:0000313" key="2">
    <source>
        <dbReference type="EMBL" id="KAK7085415.1"/>
    </source>
</evidence>
<keyword evidence="3" id="KW-1185">Reference proteome</keyword>
<dbReference type="InterPro" id="IPR013087">
    <property type="entry name" value="Znf_C2H2_type"/>
</dbReference>
<reference evidence="2 3" key="1">
    <citation type="submission" date="2023-11" db="EMBL/GenBank/DDBJ databases">
        <title>Halocaridina rubra genome assembly.</title>
        <authorList>
            <person name="Smith C."/>
        </authorList>
    </citation>
    <scope>NUCLEOTIDE SEQUENCE [LARGE SCALE GENOMIC DNA]</scope>
    <source>
        <strain evidence="2">EP-1</strain>
        <tissue evidence="2">Whole</tissue>
    </source>
</reference>
<proteinExistence type="predicted"/>
<dbReference type="EMBL" id="JAXCGZ010001000">
    <property type="protein sequence ID" value="KAK7085415.1"/>
    <property type="molecule type" value="Genomic_DNA"/>
</dbReference>
<evidence type="ECO:0000313" key="3">
    <source>
        <dbReference type="Proteomes" id="UP001381693"/>
    </source>
</evidence>
<feature type="domain" description="C2H2-type" evidence="1">
    <location>
        <begin position="20"/>
        <end position="42"/>
    </location>
</feature>
<protein>
    <recommendedName>
        <fullName evidence="1">C2H2-type domain-containing protein</fullName>
    </recommendedName>
</protein>
<comment type="caution">
    <text evidence="2">The sequence shown here is derived from an EMBL/GenBank/DDBJ whole genome shotgun (WGS) entry which is preliminary data.</text>
</comment>
<organism evidence="2 3">
    <name type="scientific">Halocaridina rubra</name>
    <name type="common">Hawaiian red shrimp</name>
    <dbReference type="NCBI Taxonomy" id="373956"/>
    <lineage>
        <taxon>Eukaryota</taxon>
        <taxon>Metazoa</taxon>
        <taxon>Ecdysozoa</taxon>
        <taxon>Arthropoda</taxon>
        <taxon>Crustacea</taxon>
        <taxon>Multicrustacea</taxon>
        <taxon>Malacostraca</taxon>
        <taxon>Eumalacostraca</taxon>
        <taxon>Eucarida</taxon>
        <taxon>Decapoda</taxon>
        <taxon>Pleocyemata</taxon>
        <taxon>Caridea</taxon>
        <taxon>Atyoidea</taxon>
        <taxon>Atyidae</taxon>
        <taxon>Halocaridina</taxon>
    </lineage>
</organism>
<dbReference type="AlphaFoldDB" id="A0AAN8XVZ4"/>
<dbReference type="InterPro" id="IPR036236">
    <property type="entry name" value="Znf_C2H2_sf"/>
</dbReference>
<accession>A0AAN8XVZ4</accession>
<dbReference type="Gene3D" id="3.30.160.60">
    <property type="entry name" value="Classic Zinc Finger"/>
    <property type="match status" value="1"/>
</dbReference>
<feature type="non-terminal residue" evidence="2">
    <location>
        <position position="1"/>
    </location>
</feature>
<dbReference type="SUPFAM" id="SSF57667">
    <property type="entry name" value="beta-beta-alpha zinc fingers"/>
    <property type="match status" value="1"/>
</dbReference>